<sequence length="397" mass="43651">MMSTDKEHLKKRGMGTRAVHSGTAPSHNSLNTPIFQSSTFFLDDESYEMWRQGVPRSPVYTRYHNPSTRAVEKKIAQLEEAEDALVFSTGMAAICTTLLTFLSQGDRIVTTRNLYGGTVIALDQDFVRFGIDVTYVDVKDLAAVEAALKEKKTKILYCETLANPLLEVSDLPSLARLAKKYGAISIVDSTFATPMACQPLKLGFDAVIHSVTKLLNGHSDILGGTVAGSKELIDQIWYKLRNFGGSMDPHQASLLERGIKTMHVRYETATKTAGELASWLESHPKIERVIYPGLKSHDDYELCKEIMATPSTMVCFEVKGDDEVGRKLMDNLDIAAQAVSLGGVESLISMPCSTTHVSWKVEDRIAAGIGPGFVRFSTGLEESEDLISDFEQALNSL</sequence>
<dbReference type="AlphaFoldDB" id="A0A382C2A0"/>
<accession>A0A382C2A0</accession>
<dbReference type="CDD" id="cd00614">
    <property type="entry name" value="CGS_like"/>
    <property type="match status" value="1"/>
</dbReference>
<keyword evidence="2" id="KW-0663">Pyridoxal phosphate</keyword>
<dbReference type="Pfam" id="PF01053">
    <property type="entry name" value="Cys_Met_Meta_PP"/>
    <property type="match status" value="1"/>
</dbReference>
<evidence type="ECO:0008006" key="5">
    <source>
        <dbReference type="Google" id="ProtNLM"/>
    </source>
</evidence>
<dbReference type="GO" id="GO:0030170">
    <property type="term" value="F:pyridoxal phosphate binding"/>
    <property type="evidence" value="ECO:0007669"/>
    <property type="project" value="InterPro"/>
</dbReference>
<dbReference type="GO" id="GO:0016846">
    <property type="term" value="F:carbon-sulfur lyase activity"/>
    <property type="evidence" value="ECO:0007669"/>
    <property type="project" value="TreeGrafter"/>
</dbReference>
<evidence type="ECO:0000313" key="4">
    <source>
        <dbReference type="EMBL" id="SVB19443.1"/>
    </source>
</evidence>
<reference evidence="4" key="1">
    <citation type="submission" date="2018-05" db="EMBL/GenBank/DDBJ databases">
        <authorList>
            <person name="Lanie J.A."/>
            <person name="Ng W.-L."/>
            <person name="Kazmierczak K.M."/>
            <person name="Andrzejewski T.M."/>
            <person name="Davidsen T.M."/>
            <person name="Wayne K.J."/>
            <person name="Tettelin H."/>
            <person name="Glass J.I."/>
            <person name="Rusch D."/>
            <person name="Podicherti R."/>
            <person name="Tsui H.-C.T."/>
            <person name="Winkler M.E."/>
        </authorList>
    </citation>
    <scope>NUCLEOTIDE SEQUENCE</scope>
</reference>
<dbReference type="PIRSF" id="PIRSF001434">
    <property type="entry name" value="CGS"/>
    <property type="match status" value="1"/>
</dbReference>
<dbReference type="FunFam" id="3.40.640.10:FF:000046">
    <property type="entry name" value="Cystathionine gamma-lyase"/>
    <property type="match status" value="1"/>
</dbReference>
<evidence type="ECO:0000256" key="3">
    <source>
        <dbReference type="SAM" id="MobiDB-lite"/>
    </source>
</evidence>
<dbReference type="InterPro" id="IPR015422">
    <property type="entry name" value="PyrdxlP-dep_Trfase_small"/>
</dbReference>
<dbReference type="GO" id="GO:0019346">
    <property type="term" value="P:transsulfuration"/>
    <property type="evidence" value="ECO:0007669"/>
    <property type="project" value="InterPro"/>
</dbReference>
<dbReference type="InterPro" id="IPR000277">
    <property type="entry name" value="Cys/Met-Metab_PyrdxlP-dep_enz"/>
</dbReference>
<dbReference type="SUPFAM" id="SSF53383">
    <property type="entry name" value="PLP-dependent transferases"/>
    <property type="match status" value="1"/>
</dbReference>
<evidence type="ECO:0000256" key="1">
    <source>
        <dbReference type="ARBA" id="ARBA00001933"/>
    </source>
</evidence>
<dbReference type="PANTHER" id="PTHR11808:SF80">
    <property type="entry name" value="CYSTATHIONINE GAMMA-LYASE"/>
    <property type="match status" value="1"/>
</dbReference>
<dbReference type="Gene3D" id="3.90.1150.10">
    <property type="entry name" value="Aspartate Aminotransferase, domain 1"/>
    <property type="match status" value="1"/>
</dbReference>
<dbReference type="InterPro" id="IPR015424">
    <property type="entry name" value="PyrdxlP-dep_Trfase"/>
</dbReference>
<name>A0A382C2A0_9ZZZZ</name>
<gene>
    <name evidence="4" type="ORF">METZ01_LOCUS172297</name>
</gene>
<comment type="cofactor">
    <cofactor evidence="1">
        <name>pyridoxal 5'-phosphate</name>
        <dbReference type="ChEBI" id="CHEBI:597326"/>
    </cofactor>
</comment>
<evidence type="ECO:0000256" key="2">
    <source>
        <dbReference type="ARBA" id="ARBA00022898"/>
    </source>
</evidence>
<proteinExistence type="predicted"/>
<dbReference type="InterPro" id="IPR015421">
    <property type="entry name" value="PyrdxlP-dep_Trfase_major"/>
</dbReference>
<dbReference type="PANTHER" id="PTHR11808">
    <property type="entry name" value="TRANS-SULFURATION ENZYME FAMILY MEMBER"/>
    <property type="match status" value="1"/>
</dbReference>
<organism evidence="4">
    <name type="scientific">marine metagenome</name>
    <dbReference type="NCBI Taxonomy" id="408172"/>
    <lineage>
        <taxon>unclassified sequences</taxon>
        <taxon>metagenomes</taxon>
        <taxon>ecological metagenomes</taxon>
    </lineage>
</organism>
<protein>
    <recommendedName>
        <fullName evidence="5">Cystathionine beta-lyase</fullName>
    </recommendedName>
</protein>
<feature type="region of interest" description="Disordered" evidence="3">
    <location>
        <begin position="1"/>
        <end position="30"/>
    </location>
</feature>
<dbReference type="GO" id="GO:0005737">
    <property type="term" value="C:cytoplasm"/>
    <property type="evidence" value="ECO:0007669"/>
    <property type="project" value="TreeGrafter"/>
</dbReference>
<dbReference type="Gene3D" id="3.40.640.10">
    <property type="entry name" value="Type I PLP-dependent aspartate aminotransferase-like (Major domain)"/>
    <property type="match status" value="1"/>
</dbReference>
<dbReference type="EMBL" id="UINC01032190">
    <property type="protein sequence ID" value="SVB19443.1"/>
    <property type="molecule type" value="Genomic_DNA"/>
</dbReference>